<dbReference type="PANTHER" id="PTHR36120">
    <property type="entry name" value="FUCOSE ISOMERASE"/>
    <property type="match status" value="1"/>
</dbReference>
<keyword evidence="2" id="KW-0119">Carbohydrate metabolism</keyword>
<name>A0A2G6KLH0_9BACT</name>
<sequence length="392" mass="43597">MKTLRVKLLAYKGAEQKVFDEGKVKLSKLLRAEYVEFVDTRPNVLFFLSGGSEHPAIEVLEQDRFYTLLAYKEGNSYAAATEVKAYANQHGFRSTLLDIDAPQTQAFMTRFLEASAGLRRLRGQKLGLIGDVSEWLIASPLDSELLREKFRIELTHIPWDRLPGYQSQSVSEKFLDTFHSDTFDLRDSGKVYTLLKECIRKRALNAIAVECFSLVTKHAVTACLPLGQFNADGLPAGCEGDVLSTVGMMLAKETTGMIPWLANTVQISEKCSSFAHCTIAPTFIDDCTITTHFETGKGTAIQGTFRADDVTLFRLNRTLDRGFLTTGTVLNRPRNGMACRTQIELRLSPESVKALRDDPLGNHHLILPGDHTAMLSLIFRILGIENTVASTL</sequence>
<evidence type="ECO:0000256" key="1">
    <source>
        <dbReference type="ARBA" id="ARBA00023235"/>
    </source>
</evidence>
<dbReference type="GO" id="GO:0005996">
    <property type="term" value="P:monosaccharide metabolic process"/>
    <property type="evidence" value="ECO:0007669"/>
    <property type="project" value="InterPro"/>
</dbReference>
<keyword evidence="1" id="KW-0413">Isomerase</keyword>
<protein>
    <recommendedName>
        <fullName evidence="5">Fucose isomerase</fullName>
    </recommendedName>
</protein>
<dbReference type="AlphaFoldDB" id="A0A2G6KLH0"/>
<evidence type="ECO:0008006" key="5">
    <source>
        <dbReference type="Google" id="ProtNLM"/>
    </source>
</evidence>
<comment type="caution">
    <text evidence="3">The sequence shown here is derived from an EMBL/GenBank/DDBJ whole genome shotgun (WGS) entry which is preliminary data.</text>
</comment>
<reference evidence="3 4" key="1">
    <citation type="submission" date="2017-10" db="EMBL/GenBank/DDBJ databases">
        <title>Novel microbial diversity and functional potential in the marine mammal oral microbiome.</title>
        <authorList>
            <person name="Dudek N.K."/>
            <person name="Sun C.L."/>
            <person name="Burstein D."/>
            <person name="Kantor R.S."/>
            <person name="Aliaga Goltsman D.S."/>
            <person name="Bik E.M."/>
            <person name="Thomas B.C."/>
            <person name="Banfield J.F."/>
            <person name="Relman D.A."/>
        </authorList>
    </citation>
    <scope>NUCLEOTIDE SEQUENCE [LARGE SCALE GENOMIC DNA]</scope>
    <source>
        <strain evidence="3">DOLJORAL78_47_16</strain>
    </source>
</reference>
<dbReference type="InterPro" id="IPR009015">
    <property type="entry name" value="Fucose_isomerase_N/cen_sf"/>
</dbReference>
<evidence type="ECO:0000313" key="4">
    <source>
        <dbReference type="Proteomes" id="UP000230821"/>
    </source>
</evidence>
<dbReference type="Proteomes" id="UP000230821">
    <property type="component" value="Unassembled WGS sequence"/>
</dbReference>
<dbReference type="GO" id="GO:0005737">
    <property type="term" value="C:cytoplasm"/>
    <property type="evidence" value="ECO:0007669"/>
    <property type="project" value="InterPro"/>
</dbReference>
<dbReference type="GO" id="GO:0016861">
    <property type="term" value="F:intramolecular oxidoreductase activity, interconverting aldoses and ketoses"/>
    <property type="evidence" value="ECO:0007669"/>
    <property type="project" value="InterPro"/>
</dbReference>
<evidence type="ECO:0000256" key="2">
    <source>
        <dbReference type="ARBA" id="ARBA00023277"/>
    </source>
</evidence>
<proteinExistence type="predicted"/>
<dbReference type="EMBL" id="PDSK01000008">
    <property type="protein sequence ID" value="PIE36507.1"/>
    <property type="molecule type" value="Genomic_DNA"/>
</dbReference>
<accession>A0A2G6KLH0</accession>
<dbReference type="SUPFAM" id="SSF53743">
    <property type="entry name" value="FucI/AraA N-terminal and middle domains"/>
    <property type="match status" value="1"/>
</dbReference>
<organism evidence="3 4">
    <name type="scientific">candidate division KSB3 bacterium</name>
    <dbReference type="NCBI Taxonomy" id="2044937"/>
    <lineage>
        <taxon>Bacteria</taxon>
        <taxon>candidate division KSB3</taxon>
    </lineage>
</organism>
<dbReference type="PANTHER" id="PTHR36120:SF2">
    <property type="entry name" value="FUCOSE ISOMERASE"/>
    <property type="match status" value="1"/>
</dbReference>
<gene>
    <name evidence="3" type="ORF">CSA56_00190</name>
</gene>
<evidence type="ECO:0000313" key="3">
    <source>
        <dbReference type="EMBL" id="PIE36507.1"/>
    </source>
</evidence>